<evidence type="ECO:0000313" key="1">
    <source>
        <dbReference type="EMBL" id="RPD87431.1"/>
    </source>
</evidence>
<sequence length="124" mass="14043">MFNPKIFLYSILILLVGGCNLACSKSGVDFSMLPENEISSYIEKNYPNNPSSFKYEIEKRLNGDHSSNKIKQVVSEMGMSCLNNVCSYKGVVRKDAFIQGMKHIYFYMEIDVQKGLSSFVSTRS</sequence>
<evidence type="ECO:0000313" key="2">
    <source>
        <dbReference type="Proteomes" id="UP000272412"/>
    </source>
</evidence>
<dbReference type="PROSITE" id="PS51257">
    <property type="entry name" value="PROKAR_LIPOPROTEIN"/>
    <property type="match status" value="1"/>
</dbReference>
<accession>A0A3N4MUP6</accession>
<dbReference type="EMBL" id="RPFL01000013">
    <property type="protein sequence ID" value="RPD87431.1"/>
    <property type="molecule type" value="Genomic_DNA"/>
</dbReference>
<name>A0A3N4MUP6_9NEIS</name>
<gene>
    <name evidence="1" type="ORF">EGK74_05955</name>
</gene>
<dbReference type="AlphaFoldDB" id="A0A3N4MUP6"/>
<keyword evidence="2" id="KW-1185">Reference proteome</keyword>
<dbReference type="Proteomes" id="UP000272412">
    <property type="component" value="Unassembled WGS sequence"/>
</dbReference>
<dbReference type="RefSeq" id="WP_123804144.1">
    <property type="nucleotide sequence ID" value="NZ_RPFL01000013.1"/>
</dbReference>
<protein>
    <recommendedName>
        <fullName evidence="3">Lipoprotein</fullName>
    </recommendedName>
</protein>
<organism evidence="1 2">
    <name type="scientific">Neisseria weixii</name>
    <dbReference type="NCBI Taxonomy" id="1853276"/>
    <lineage>
        <taxon>Bacteria</taxon>
        <taxon>Pseudomonadati</taxon>
        <taxon>Pseudomonadota</taxon>
        <taxon>Betaproteobacteria</taxon>
        <taxon>Neisseriales</taxon>
        <taxon>Neisseriaceae</taxon>
        <taxon>Neisseria</taxon>
    </lineage>
</organism>
<dbReference type="OrthoDB" id="8607016at2"/>
<reference evidence="1 2" key="1">
    <citation type="submission" date="2018-11" db="EMBL/GenBank/DDBJ databases">
        <title>Neisseria weixii sp. nov. isolated from the rectal contents of plateau pika (Ochotona cruzoniae).</title>
        <authorList>
            <person name="Zhang G."/>
        </authorList>
    </citation>
    <scope>NUCLEOTIDE SEQUENCE [LARGE SCALE GENOMIC DNA]</scope>
    <source>
        <strain evidence="1 2">10009</strain>
    </source>
</reference>
<evidence type="ECO:0008006" key="3">
    <source>
        <dbReference type="Google" id="ProtNLM"/>
    </source>
</evidence>
<proteinExistence type="predicted"/>
<comment type="caution">
    <text evidence="1">The sequence shown here is derived from an EMBL/GenBank/DDBJ whole genome shotgun (WGS) entry which is preliminary data.</text>
</comment>